<keyword evidence="2" id="KW-1185">Reference proteome</keyword>
<organism evidence="1 2">
    <name type="scientific">Gemmata palustris</name>
    <dbReference type="NCBI Taxonomy" id="2822762"/>
    <lineage>
        <taxon>Bacteria</taxon>
        <taxon>Pseudomonadati</taxon>
        <taxon>Planctomycetota</taxon>
        <taxon>Planctomycetia</taxon>
        <taxon>Gemmatales</taxon>
        <taxon>Gemmataceae</taxon>
        <taxon>Gemmata</taxon>
    </lineage>
</organism>
<dbReference type="EMBL" id="JAGKQQ010000001">
    <property type="protein sequence ID" value="MBP3958391.1"/>
    <property type="molecule type" value="Genomic_DNA"/>
</dbReference>
<comment type="caution">
    <text evidence="1">The sequence shown here is derived from an EMBL/GenBank/DDBJ whole genome shotgun (WGS) entry which is preliminary data.</text>
</comment>
<gene>
    <name evidence="1" type="ORF">J8F10_24340</name>
</gene>
<dbReference type="RefSeq" id="WP_210658334.1">
    <property type="nucleotide sequence ID" value="NZ_JAGKQQ010000001.1"/>
</dbReference>
<proteinExistence type="predicted"/>
<sequence length="62" mass="7164">MTSNMNTTPIPEGLLYPAYSLEDLEAELDHAKRAGNRKKINTIREAIRQRVAERWKESESCM</sequence>
<evidence type="ECO:0000313" key="2">
    <source>
        <dbReference type="Proteomes" id="UP000676565"/>
    </source>
</evidence>
<evidence type="ECO:0000313" key="1">
    <source>
        <dbReference type="EMBL" id="MBP3958391.1"/>
    </source>
</evidence>
<name>A0ABS5BXF7_9BACT</name>
<accession>A0ABS5BXF7</accession>
<reference evidence="1 2" key="1">
    <citation type="submission" date="2021-04" db="EMBL/GenBank/DDBJ databases">
        <authorList>
            <person name="Ivanova A."/>
        </authorList>
    </citation>
    <scope>NUCLEOTIDE SEQUENCE [LARGE SCALE GENOMIC DNA]</scope>
    <source>
        <strain evidence="1 2">G18</strain>
    </source>
</reference>
<evidence type="ECO:0008006" key="3">
    <source>
        <dbReference type="Google" id="ProtNLM"/>
    </source>
</evidence>
<protein>
    <recommendedName>
        <fullName evidence="3">Ribbon-helix-helix protein, CopG family</fullName>
    </recommendedName>
</protein>
<dbReference type="Proteomes" id="UP000676565">
    <property type="component" value="Unassembled WGS sequence"/>
</dbReference>